<evidence type="ECO:0000313" key="3">
    <source>
        <dbReference type="Proteomes" id="UP000241247"/>
    </source>
</evidence>
<name>A0A2T5B5L5_MYCDI</name>
<reference evidence="2 3" key="1">
    <citation type="submission" date="2018-04" db="EMBL/GenBank/DDBJ databases">
        <title>Genomic Encyclopedia of Type Strains, Phase IV (KMG-IV): sequencing the most valuable type-strain genomes for metagenomic binning, comparative biology and taxonomic classification.</title>
        <authorList>
            <person name="Goeker M."/>
        </authorList>
    </citation>
    <scope>NUCLEOTIDE SEQUENCE [LARGE SCALE GENOMIC DNA]</scope>
    <source>
        <strain evidence="2 3">DSM 7138</strain>
    </source>
</reference>
<dbReference type="RefSeq" id="WP_108003379.1">
    <property type="nucleotide sequence ID" value="NZ_JBHEEX010000003.1"/>
</dbReference>
<evidence type="ECO:0000256" key="1">
    <source>
        <dbReference type="SAM" id="Phobius"/>
    </source>
</evidence>
<feature type="transmembrane region" description="Helical" evidence="1">
    <location>
        <begin position="43"/>
        <end position="62"/>
    </location>
</feature>
<organism evidence="2 3">
    <name type="scientific">Mycoplana dimorpha</name>
    <dbReference type="NCBI Taxonomy" id="28320"/>
    <lineage>
        <taxon>Bacteria</taxon>
        <taxon>Pseudomonadati</taxon>
        <taxon>Pseudomonadota</taxon>
        <taxon>Alphaproteobacteria</taxon>
        <taxon>Hyphomicrobiales</taxon>
        <taxon>Rhizobiaceae</taxon>
        <taxon>Mycoplana</taxon>
    </lineage>
</organism>
<comment type="caution">
    <text evidence="2">The sequence shown here is derived from an EMBL/GenBank/DDBJ whole genome shotgun (WGS) entry which is preliminary data.</text>
</comment>
<keyword evidence="1" id="KW-1133">Transmembrane helix</keyword>
<keyword evidence="1" id="KW-0472">Membrane</keyword>
<sequence length="71" mass="7659">MSDHDQKGSRSAAIAAAVILLVTGLAFFVLPDVMIALGNISPWLAAAVGAALVLAFFLLFWLRARYQRGRE</sequence>
<feature type="transmembrane region" description="Helical" evidence="1">
    <location>
        <begin position="12"/>
        <end position="31"/>
    </location>
</feature>
<keyword evidence="3" id="KW-1185">Reference proteome</keyword>
<protein>
    <submittedName>
        <fullName evidence="2">Uncharacterized protein</fullName>
    </submittedName>
</protein>
<proteinExistence type="predicted"/>
<evidence type="ECO:0000313" key="2">
    <source>
        <dbReference type="EMBL" id="PTM94275.1"/>
    </source>
</evidence>
<keyword evidence="1" id="KW-0812">Transmembrane</keyword>
<dbReference type="EMBL" id="PZZZ01000005">
    <property type="protein sequence ID" value="PTM94275.1"/>
    <property type="molecule type" value="Genomic_DNA"/>
</dbReference>
<dbReference type="Proteomes" id="UP000241247">
    <property type="component" value="Unassembled WGS sequence"/>
</dbReference>
<gene>
    <name evidence="2" type="ORF">C7449_105174</name>
</gene>
<dbReference type="AlphaFoldDB" id="A0A2T5B5L5"/>
<accession>A0A2T5B5L5</accession>